<keyword evidence="1" id="KW-0812">Transmembrane</keyword>
<protein>
    <submittedName>
        <fullName evidence="2">Uncharacterized protein</fullName>
    </submittedName>
</protein>
<dbReference type="AlphaFoldDB" id="A0A5C2S1H4"/>
<evidence type="ECO:0000313" key="2">
    <source>
        <dbReference type="EMBL" id="RPD57287.1"/>
    </source>
</evidence>
<accession>A0A5C2S1H4</accession>
<evidence type="ECO:0000256" key="1">
    <source>
        <dbReference type="SAM" id="Phobius"/>
    </source>
</evidence>
<evidence type="ECO:0000313" key="3">
    <source>
        <dbReference type="Proteomes" id="UP000313359"/>
    </source>
</evidence>
<dbReference type="EMBL" id="ML122282">
    <property type="protein sequence ID" value="RPD57287.1"/>
    <property type="molecule type" value="Genomic_DNA"/>
</dbReference>
<gene>
    <name evidence="2" type="ORF">L227DRAFT_235611</name>
</gene>
<proteinExistence type="predicted"/>
<feature type="transmembrane region" description="Helical" evidence="1">
    <location>
        <begin position="12"/>
        <end position="32"/>
    </location>
</feature>
<dbReference type="Proteomes" id="UP000313359">
    <property type="component" value="Unassembled WGS sequence"/>
</dbReference>
<keyword evidence="3" id="KW-1185">Reference proteome</keyword>
<organism evidence="2 3">
    <name type="scientific">Lentinus tigrinus ALCF2SS1-6</name>
    <dbReference type="NCBI Taxonomy" id="1328759"/>
    <lineage>
        <taxon>Eukaryota</taxon>
        <taxon>Fungi</taxon>
        <taxon>Dikarya</taxon>
        <taxon>Basidiomycota</taxon>
        <taxon>Agaricomycotina</taxon>
        <taxon>Agaricomycetes</taxon>
        <taxon>Polyporales</taxon>
        <taxon>Polyporaceae</taxon>
        <taxon>Lentinus</taxon>
    </lineage>
</organism>
<keyword evidence="1" id="KW-0472">Membrane</keyword>
<sequence>MPSSTSLGTVPLAIIVYSFLQYACDATSFVLFTSDGCSSGRSHVNLRTRFAISEGTPIH</sequence>
<reference evidence="2" key="1">
    <citation type="journal article" date="2018" name="Genome Biol. Evol.">
        <title>Genomics and development of Lentinus tigrinus, a white-rot wood-decaying mushroom with dimorphic fruiting bodies.</title>
        <authorList>
            <person name="Wu B."/>
            <person name="Xu Z."/>
            <person name="Knudson A."/>
            <person name="Carlson A."/>
            <person name="Chen N."/>
            <person name="Kovaka S."/>
            <person name="LaButti K."/>
            <person name="Lipzen A."/>
            <person name="Pennachio C."/>
            <person name="Riley R."/>
            <person name="Schakwitz W."/>
            <person name="Umezawa K."/>
            <person name="Ohm R.A."/>
            <person name="Grigoriev I.V."/>
            <person name="Nagy L.G."/>
            <person name="Gibbons J."/>
            <person name="Hibbett D."/>
        </authorList>
    </citation>
    <scope>NUCLEOTIDE SEQUENCE [LARGE SCALE GENOMIC DNA]</scope>
    <source>
        <strain evidence="2">ALCF2SS1-6</strain>
    </source>
</reference>
<keyword evidence="1" id="KW-1133">Transmembrane helix</keyword>
<name>A0A5C2S1H4_9APHY</name>